<keyword evidence="1" id="KW-0732">Signal</keyword>
<evidence type="ECO:0000256" key="1">
    <source>
        <dbReference type="ARBA" id="ARBA00022729"/>
    </source>
</evidence>
<evidence type="ECO:0000313" key="3">
    <source>
        <dbReference type="EMBL" id="NYZ24459.1"/>
    </source>
</evidence>
<reference evidence="3 4" key="1">
    <citation type="submission" date="2020-05" db="EMBL/GenBank/DDBJ databases">
        <title>Azospirillum oleiclasticum sp. nov, a nitrogen-fixing and heavy crude oil-emulsifying bacterium isolated from the crude oil of Yumen Oilfield.</title>
        <authorList>
            <person name="Wu D."/>
            <person name="Cai M."/>
            <person name="Zhang X."/>
        </authorList>
    </citation>
    <scope>NUCLEOTIDE SEQUENCE [LARGE SCALE GENOMIC DNA]</scope>
    <source>
        <strain evidence="3 4">ROY-1-1-2</strain>
    </source>
</reference>
<evidence type="ECO:0000313" key="4">
    <source>
        <dbReference type="Proteomes" id="UP000584642"/>
    </source>
</evidence>
<gene>
    <name evidence="3" type="ORF">HND93_32550</name>
</gene>
<dbReference type="Gene3D" id="2.40.160.20">
    <property type="match status" value="1"/>
</dbReference>
<feature type="domain" description="Outer membrane protein beta-barrel" evidence="2">
    <location>
        <begin position="5"/>
        <end position="209"/>
    </location>
</feature>
<organism evidence="3 4">
    <name type="scientific">Azospirillum oleiclasticum</name>
    <dbReference type="NCBI Taxonomy" id="2735135"/>
    <lineage>
        <taxon>Bacteria</taxon>
        <taxon>Pseudomonadati</taxon>
        <taxon>Pseudomonadota</taxon>
        <taxon>Alphaproteobacteria</taxon>
        <taxon>Rhodospirillales</taxon>
        <taxon>Azospirillaceae</taxon>
        <taxon>Azospirillum</taxon>
    </lineage>
</organism>
<dbReference type="InterPro" id="IPR027385">
    <property type="entry name" value="Beta-barrel_OMP"/>
</dbReference>
<evidence type="ECO:0000259" key="2">
    <source>
        <dbReference type="Pfam" id="PF13505"/>
    </source>
</evidence>
<proteinExistence type="predicted"/>
<dbReference type="InterPro" id="IPR011250">
    <property type="entry name" value="OMP/PagP_B-barrel"/>
</dbReference>
<dbReference type="EMBL" id="JABFDB010000040">
    <property type="protein sequence ID" value="NYZ24459.1"/>
    <property type="molecule type" value="Genomic_DNA"/>
</dbReference>
<name>A0ABX2TJZ3_9PROT</name>
<accession>A0ABX2TJZ3</accession>
<sequence length="213" mass="23214">MRLALLAFLLVCLPLVGALSEEPRFLSQPYVAVRGGWSNLRDMPVDYHHDAKPDRDIGFDNGWLAGLAVGTQPRDWLRVELELSHRQHEVALVMPGSGAGGSAGATAGMVNAYLDIPTGGRFTPYFGIGIGAASLAQQDVRADGTVFTDDRSWAFAYQAMAGVSARLAPLWSSSLEYRWFGTSSPVFSDREGYFYDSETRAHALVVGVTRSLW</sequence>
<dbReference type="Proteomes" id="UP000584642">
    <property type="component" value="Unassembled WGS sequence"/>
</dbReference>
<comment type="caution">
    <text evidence="3">The sequence shown here is derived from an EMBL/GenBank/DDBJ whole genome shotgun (WGS) entry which is preliminary data.</text>
</comment>
<protein>
    <submittedName>
        <fullName evidence="3">Porin family protein</fullName>
    </submittedName>
</protein>
<dbReference type="SUPFAM" id="SSF56925">
    <property type="entry name" value="OMPA-like"/>
    <property type="match status" value="1"/>
</dbReference>
<dbReference type="RefSeq" id="WP_180286232.1">
    <property type="nucleotide sequence ID" value="NZ_JABFDB010000040.1"/>
</dbReference>
<dbReference type="Pfam" id="PF13505">
    <property type="entry name" value="OMP_b-brl"/>
    <property type="match status" value="1"/>
</dbReference>
<keyword evidence="4" id="KW-1185">Reference proteome</keyword>